<feature type="transmembrane region" description="Helical" evidence="10">
    <location>
        <begin position="162"/>
        <end position="179"/>
    </location>
</feature>
<feature type="transmembrane region" description="Helical" evidence="10">
    <location>
        <begin position="250"/>
        <end position="267"/>
    </location>
</feature>
<evidence type="ECO:0000256" key="2">
    <source>
        <dbReference type="ARBA" id="ARBA00022516"/>
    </source>
</evidence>
<evidence type="ECO:0000313" key="11">
    <source>
        <dbReference type="EMBL" id="VVC32435.1"/>
    </source>
</evidence>
<feature type="transmembrane region" description="Helical" evidence="10">
    <location>
        <begin position="185"/>
        <end position="207"/>
    </location>
</feature>
<comment type="similarity">
    <text evidence="10">Belongs to the ELO family.</text>
</comment>
<comment type="subcellular location">
    <subcellularLocation>
        <location evidence="1">Membrane</location>
        <topology evidence="1">Multi-pass membrane protein</topology>
    </subcellularLocation>
</comment>
<dbReference type="GO" id="GO:0042761">
    <property type="term" value="P:very long-chain fatty acid biosynthetic process"/>
    <property type="evidence" value="ECO:0007669"/>
    <property type="project" value="TreeGrafter"/>
</dbReference>
<dbReference type="GO" id="GO:0009922">
    <property type="term" value="F:fatty acid elongase activity"/>
    <property type="evidence" value="ECO:0007669"/>
    <property type="project" value="UniProtKB-EC"/>
</dbReference>
<evidence type="ECO:0000256" key="6">
    <source>
        <dbReference type="ARBA" id="ARBA00022989"/>
    </source>
</evidence>
<sequence length="290" mass="34668">MYAAQNEESKIFNLDFNITKLLEHAEYFDQWTESLSDSRTKGWWMVNSISTTFTITLCYFLAVWLTPWYMKNRSPYNLKTVLITYNIMMITVNVFIIKELLIMATKLNYSWMCQPITYVNYEAELRIAASVWLYYMMKFFELMDTIFLMLRKKNNQLSFLHVYHHSTMFMFSWICIKYVPGGSAFVPIIVNSVVHVFMYIYYTLAALQFKKVFKYKKCVTIIQLAQFSFALPMGINAIQTGCNWPSWMKYLFVFYMITMLVLFGDFYRKNYIKKAKIHENEVGKYLKKSQ</sequence>
<evidence type="ECO:0000256" key="7">
    <source>
        <dbReference type="ARBA" id="ARBA00023098"/>
    </source>
</evidence>
<proteinExistence type="inferred from homology"/>
<evidence type="ECO:0000256" key="9">
    <source>
        <dbReference type="ARBA" id="ARBA00023160"/>
    </source>
</evidence>
<feature type="transmembrane region" description="Helical" evidence="10">
    <location>
        <begin position="76"/>
        <end position="97"/>
    </location>
</feature>
<dbReference type="GO" id="GO:0019367">
    <property type="term" value="P:fatty acid elongation, saturated fatty acid"/>
    <property type="evidence" value="ECO:0007669"/>
    <property type="project" value="TreeGrafter"/>
</dbReference>
<keyword evidence="4 10" id="KW-0812">Transmembrane</keyword>
<feature type="transmembrane region" description="Helical" evidence="10">
    <location>
        <begin position="219"/>
        <end position="238"/>
    </location>
</feature>
<dbReference type="Pfam" id="PF01151">
    <property type="entry name" value="ELO"/>
    <property type="match status" value="1"/>
</dbReference>
<keyword evidence="12" id="KW-1185">Reference proteome</keyword>
<dbReference type="GO" id="GO:0034625">
    <property type="term" value="P:fatty acid elongation, monounsaturated fatty acid"/>
    <property type="evidence" value="ECO:0007669"/>
    <property type="project" value="TreeGrafter"/>
</dbReference>
<dbReference type="Proteomes" id="UP000325440">
    <property type="component" value="Unassembled WGS sequence"/>
</dbReference>
<dbReference type="GO" id="GO:0034626">
    <property type="term" value="P:fatty acid elongation, polyunsaturated fatty acid"/>
    <property type="evidence" value="ECO:0007669"/>
    <property type="project" value="TreeGrafter"/>
</dbReference>
<comment type="catalytic activity">
    <reaction evidence="10">
        <text>a very-long-chain acyl-CoA + malonyl-CoA + H(+) = a very-long-chain 3-oxoacyl-CoA + CO2 + CoA</text>
        <dbReference type="Rhea" id="RHEA:32727"/>
        <dbReference type="ChEBI" id="CHEBI:15378"/>
        <dbReference type="ChEBI" id="CHEBI:16526"/>
        <dbReference type="ChEBI" id="CHEBI:57287"/>
        <dbReference type="ChEBI" id="CHEBI:57384"/>
        <dbReference type="ChEBI" id="CHEBI:90725"/>
        <dbReference type="ChEBI" id="CHEBI:90736"/>
        <dbReference type="EC" id="2.3.1.199"/>
    </reaction>
</comment>
<dbReference type="GO" id="GO:0030148">
    <property type="term" value="P:sphingolipid biosynthetic process"/>
    <property type="evidence" value="ECO:0007669"/>
    <property type="project" value="TreeGrafter"/>
</dbReference>
<accession>A0A5E4MQ40</accession>
<gene>
    <name evidence="11" type="ORF">CINCED_3A016456</name>
</gene>
<keyword evidence="3 10" id="KW-0808">Transferase</keyword>
<keyword evidence="2 10" id="KW-0444">Lipid biosynthesis</keyword>
<dbReference type="GO" id="GO:0005789">
    <property type="term" value="C:endoplasmic reticulum membrane"/>
    <property type="evidence" value="ECO:0007669"/>
    <property type="project" value="TreeGrafter"/>
</dbReference>
<protein>
    <recommendedName>
        <fullName evidence="10">Elongation of very long chain fatty acids protein</fullName>
        <ecNumber evidence="10">2.3.1.199</ecNumber>
    </recommendedName>
    <alternativeName>
        <fullName evidence="10">Very-long-chain 3-oxoacyl-CoA synthase</fullName>
    </alternativeName>
</protein>
<organism evidence="11 12">
    <name type="scientific">Cinara cedri</name>
    <dbReference type="NCBI Taxonomy" id="506608"/>
    <lineage>
        <taxon>Eukaryota</taxon>
        <taxon>Metazoa</taxon>
        <taxon>Ecdysozoa</taxon>
        <taxon>Arthropoda</taxon>
        <taxon>Hexapoda</taxon>
        <taxon>Insecta</taxon>
        <taxon>Pterygota</taxon>
        <taxon>Neoptera</taxon>
        <taxon>Paraneoptera</taxon>
        <taxon>Hemiptera</taxon>
        <taxon>Sternorrhyncha</taxon>
        <taxon>Aphidomorpha</taxon>
        <taxon>Aphidoidea</taxon>
        <taxon>Aphididae</taxon>
        <taxon>Lachninae</taxon>
        <taxon>Cinara</taxon>
    </lineage>
</organism>
<keyword evidence="8 10" id="KW-0472">Membrane</keyword>
<evidence type="ECO:0000256" key="10">
    <source>
        <dbReference type="RuleBase" id="RU361115"/>
    </source>
</evidence>
<reference evidence="11 12" key="1">
    <citation type="submission" date="2019-08" db="EMBL/GenBank/DDBJ databases">
        <authorList>
            <person name="Alioto T."/>
            <person name="Alioto T."/>
            <person name="Gomez Garrido J."/>
        </authorList>
    </citation>
    <scope>NUCLEOTIDE SEQUENCE [LARGE SCALE GENOMIC DNA]</scope>
</reference>
<dbReference type="AlphaFoldDB" id="A0A5E4MQ40"/>
<dbReference type="InterPro" id="IPR030457">
    <property type="entry name" value="ELO_CS"/>
</dbReference>
<evidence type="ECO:0000313" key="12">
    <source>
        <dbReference type="Proteomes" id="UP000325440"/>
    </source>
</evidence>
<dbReference type="PROSITE" id="PS01188">
    <property type="entry name" value="ELO"/>
    <property type="match status" value="1"/>
</dbReference>
<keyword evidence="7 10" id="KW-0443">Lipid metabolism</keyword>
<evidence type="ECO:0000256" key="3">
    <source>
        <dbReference type="ARBA" id="ARBA00022679"/>
    </source>
</evidence>
<evidence type="ECO:0000256" key="8">
    <source>
        <dbReference type="ARBA" id="ARBA00023136"/>
    </source>
</evidence>
<evidence type="ECO:0000256" key="5">
    <source>
        <dbReference type="ARBA" id="ARBA00022832"/>
    </source>
</evidence>
<keyword evidence="5 10" id="KW-0276">Fatty acid metabolism</keyword>
<keyword evidence="6 10" id="KW-1133">Transmembrane helix</keyword>
<dbReference type="PANTHER" id="PTHR11157">
    <property type="entry name" value="FATTY ACID ACYL TRANSFERASE-RELATED"/>
    <property type="match status" value="1"/>
</dbReference>
<keyword evidence="9 10" id="KW-0275">Fatty acid biosynthesis</keyword>
<dbReference type="InterPro" id="IPR002076">
    <property type="entry name" value="ELO_fam"/>
</dbReference>
<evidence type="ECO:0000256" key="4">
    <source>
        <dbReference type="ARBA" id="ARBA00022692"/>
    </source>
</evidence>
<dbReference type="PANTHER" id="PTHR11157:SF12">
    <property type="entry name" value="ELONGATION OF VERY LONG CHAIN FATTY ACIDS PROTEIN 4"/>
    <property type="match status" value="1"/>
</dbReference>
<feature type="transmembrane region" description="Helical" evidence="10">
    <location>
        <begin position="43"/>
        <end position="64"/>
    </location>
</feature>
<dbReference type="OrthoDB" id="10259681at2759"/>
<dbReference type="EC" id="2.3.1.199" evidence="10"/>
<evidence type="ECO:0000256" key="1">
    <source>
        <dbReference type="ARBA" id="ARBA00004141"/>
    </source>
</evidence>
<name>A0A5E4MQ40_9HEMI</name>
<dbReference type="EMBL" id="CABPRJ010000955">
    <property type="protein sequence ID" value="VVC32435.1"/>
    <property type="molecule type" value="Genomic_DNA"/>
</dbReference>